<gene>
    <name evidence="10" type="primary">rraA</name>
    <name evidence="10" type="ORF">ACFPM8_06935</name>
</gene>
<proteinExistence type="inferred from homology"/>
<dbReference type="EC" id="4.1.3.17" evidence="9"/>
<dbReference type="CDD" id="cd16841">
    <property type="entry name" value="RraA_family"/>
    <property type="match status" value="1"/>
</dbReference>
<dbReference type="Gene3D" id="3.50.30.40">
    <property type="entry name" value="Ribonuclease E inhibitor RraA/RraA-like"/>
    <property type="match status" value="1"/>
</dbReference>
<comment type="cofactor">
    <cofactor evidence="2 9">
        <name>a divalent metal cation</name>
        <dbReference type="ChEBI" id="CHEBI:60240"/>
    </cofactor>
</comment>
<dbReference type="RefSeq" id="WP_378996408.1">
    <property type="nucleotide sequence ID" value="NZ_JBHSMT010000012.1"/>
</dbReference>
<evidence type="ECO:0000313" key="11">
    <source>
        <dbReference type="Proteomes" id="UP001596045"/>
    </source>
</evidence>
<comment type="caution">
    <text evidence="10">The sequence shown here is derived from an EMBL/GenBank/DDBJ whole genome shotgun (WGS) entry which is preliminary data.</text>
</comment>
<comment type="subunit">
    <text evidence="4 9">Homotrimer.</text>
</comment>
<evidence type="ECO:0000256" key="8">
    <source>
        <dbReference type="ARBA" id="ARBA00047973"/>
    </source>
</evidence>
<keyword evidence="6 9" id="KW-0456">Lyase</keyword>
<dbReference type="InterPro" id="IPR036704">
    <property type="entry name" value="RraA/RraA-like_sf"/>
</dbReference>
<comment type="function">
    <text evidence="7 9">Catalyzes the aldol cleavage of 4-hydroxy-4-methyl-2-oxoglutarate (HMG) into 2 molecules of pyruvate. Also contains a secondary oxaloacetate (OAA) decarboxylase activity due to the common pyruvate enolate transition state formed following C-C bond cleavage in the retro-aldol and decarboxylation reactions.</text>
</comment>
<comment type="similarity">
    <text evidence="3 9">Belongs to the class II aldolase/RraA-like family.</text>
</comment>
<dbReference type="PANTHER" id="PTHR33254">
    <property type="entry name" value="4-HYDROXY-4-METHYL-2-OXOGLUTARATE ALDOLASE 3-RELATED"/>
    <property type="match status" value="1"/>
</dbReference>
<comment type="catalytic activity">
    <reaction evidence="8 9">
        <text>oxaloacetate + H(+) = pyruvate + CO2</text>
        <dbReference type="Rhea" id="RHEA:15641"/>
        <dbReference type="ChEBI" id="CHEBI:15361"/>
        <dbReference type="ChEBI" id="CHEBI:15378"/>
        <dbReference type="ChEBI" id="CHEBI:16452"/>
        <dbReference type="ChEBI" id="CHEBI:16526"/>
        <dbReference type="EC" id="4.1.1.112"/>
    </reaction>
</comment>
<reference evidence="11" key="1">
    <citation type="journal article" date="2019" name="Int. J. Syst. Evol. Microbiol.">
        <title>The Global Catalogue of Microorganisms (GCM) 10K type strain sequencing project: providing services to taxonomists for standard genome sequencing and annotation.</title>
        <authorList>
            <consortium name="The Broad Institute Genomics Platform"/>
            <consortium name="The Broad Institute Genome Sequencing Center for Infectious Disease"/>
            <person name="Wu L."/>
            <person name="Ma J."/>
        </authorList>
    </citation>
    <scope>NUCLEOTIDE SEQUENCE [LARGE SCALE GENOMIC DNA]</scope>
    <source>
        <strain evidence="11">JCM 17066</strain>
    </source>
</reference>
<organism evidence="10 11">
    <name type="scientific">Paraherbaspirillum soli</name>
    <dbReference type="NCBI Taxonomy" id="631222"/>
    <lineage>
        <taxon>Bacteria</taxon>
        <taxon>Pseudomonadati</taxon>
        <taxon>Pseudomonadota</taxon>
        <taxon>Betaproteobacteria</taxon>
        <taxon>Burkholderiales</taxon>
        <taxon>Oxalobacteraceae</taxon>
        <taxon>Paraherbaspirillum</taxon>
    </lineage>
</organism>
<sequence>MTFSTCDICDANEDKLGTGILAVLPPMFLAFGKQQSFSGPARTLKVFEDNVLVRATLEVPGEGQVLVIDGGASLRCALVGGNLGMLAEKNGWAGIVVNGCVRDSAELNACNIGVRALATHPQRSVRKGLGERDIRVSIGGVAVAPGDWIYADADGVLVAREKLVISP</sequence>
<evidence type="ECO:0000313" key="10">
    <source>
        <dbReference type="EMBL" id="MFC5473692.1"/>
    </source>
</evidence>
<evidence type="ECO:0000256" key="7">
    <source>
        <dbReference type="ARBA" id="ARBA00025046"/>
    </source>
</evidence>
<dbReference type="EC" id="4.1.1.112" evidence="9"/>
<name>A0ABW0M9S4_9BURK</name>
<dbReference type="SUPFAM" id="SSF89562">
    <property type="entry name" value="RraA-like"/>
    <property type="match status" value="1"/>
</dbReference>
<evidence type="ECO:0000256" key="2">
    <source>
        <dbReference type="ARBA" id="ARBA00001968"/>
    </source>
</evidence>
<dbReference type="NCBIfam" id="NF006875">
    <property type="entry name" value="PRK09372.1"/>
    <property type="match status" value="1"/>
</dbReference>
<evidence type="ECO:0000256" key="6">
    <source>
        <dbReference type="ARBA" id="ARBA00023239"/>
    </source>
</evidence>
<dbReference type="Proteomes" id="UP001596045">
    <property type="component" value="Unassembled WGS sequence"/>
</dbReference>
<protein>
    <recommendedName>
        <fullName evidence="9">4-hydroxy-4-methyl-2-oxoglutarate aldolase</fullName>
        <shortName evidence="9">HMG aldolase</shortName>
        <ecNumber evidence="9">4.1.1.112</ecNumber>
        <ecNumber evidence="9">4.1.3.17</ecNumber>
    </recommendedName>
    <alternativeName>
        <fullName evidence="9">Oxaloacetate decarboxylase</fullName>
    </alternativeName>
</protein>
<dbReference type="EMBL" id="JBHSMT010000012">
    <property type="protein sequence ID" value="MFC5473692.1"/>
    <property type="molecule type" value="Genomic_DNA"/>
</dbReference>
<evidence type="ECO:0000256" key="9">
    <source>
        <dbReference type="RuleBase" id="RU004338"/>
    </source>
</evidence>
<dbReference type="NCBIfam" id="TIGR01935">
    <property type="entry name" value="NOT-MenG"/>
    <property type="match status" value="1"/>
</dbReference>
<evidence type="ECO:0000256" key="4">
    <source>
        <dbReference type="ARBA" id="ARBA00011233"/>
    </source>
</evidence>
<dbReference type="InterPro" id="IPR010203">
    <property type="entry name" value="RraA"/>
</dbReference>
<dbReference type="Pfam" id="PF03737">
    <property type="entry name" value="RraA-like"/>
    <property type="match status" value="1"/>
</dbReference>
<evidence type="ECO:0000256" key="5">
    <source>
        <dbReference type="ARBA" id="ARBA00022723"/>
    </source>
</evidence>
<dbReference type="InterPro" id="IPR005493">
    <property type="entry name" value="RraA/RraA-like"/>
</dbReference>
<keyword evidence="5 9" id="KW-0479">Metal-binding</keyword>
<evidence type="ECO:0000256" key="3">
    <source>
        <dbReference type="ARBA" id="ARBA00008621"/>
    </source>
</evidence>
<accession>A0ABW0M9S4</accession>
<evidence type="ECO:0000256" key="1">
    <source>
        <dbReference type="ARBA" id="ARBA00001342"/>
    </source>
</evidence>
<comment type="catalytic activity">
    <reaction evidence="1 9">
        <text>4-hydroxy-4-methyl-2-oxoglutarate = 2 pyruvate</text>
        <dbReference type="Rhea" id="RHEA:22748"/>
        <dbReference type="ChEBI" id="CHEBI:15361"/>
        <dbReference type="ChEBI" id="CHEBI:58276"/>
        <dbReference type="EC" id="4.1.3.17"/>
    </reaction>
</comment>
<dbReference type="PANTHER" id="PTHR33254:SF4">
    <property type="entry name" value="4-HYDROXY-4-METHYL-2-OXOGLUTARATE ALDOLASE 3-RELATED"/>
    <property type="match status" value="1"/>
</dbReference>
<keyword evidence="11" id="KW-1185">Reference proteome</keyword>